<dbReference type="EMBL" id="LT838813">
    <property type="protein sequence ID" value="SMD43931.1"/>
    <property type="molecule type" value="Genomic_DNA"/>
</dbReference>
<evidence type="ECO:0000259" key="1">
    <source>
        <dbReference type="Pfam" id="PF14534"/>
    </source>
</evidence>
<dbReference type="InterPro" id="IPR032710">
    <property type="entry name" value="NTF2-like_dom_sf"/>
</dbReference>
<dbReference type="InterPro" id="IPR011944">
    <property type="entry name" value="Steroid_delta5-4_isomerase"/>
</dbReference>
<feature type="domain" description="DUF4440" evidence="1">
    <location>
        <begin position="35"/>
        <end position="145"/>
    </location>
</feature>
<name>A0A1W2H4V4_9BACT</name>
<keyword evidence="3" id="KW-1185">Reference proteome</keyword>
<dbReference type="RefSeq" id="WP_172805205.1">
    <property type="nucleotide sequence ID" value="NZ_LT838813.1"/>
</dbReference>
<sequence>MKFYLNFFSVLIILTFIISCDQNKKMEVNSDVNTITSISAERAKAFNEGNAAGIAKHFTDDAYLMAPDFPTKRGQKAIEEYYQSIFDEFETALESGYEDVKVDGDLAYGRGFAKVWLTPKSGGEKIYSESKYLNILERQSDGTWKTTYDIWNSND</sequence>
<dbReference type="STRING" id="758820.SAMN00777080_2544"/>
<gene>
    <name evidence="2" type="ORF">SAMN00777080_2544</name>
</gene>
<protein>
    <recommendedName>
        <fullName evidence="1">DUF4440 domain-containing protein</fullName>
    </recommendedName>
</protein>
<dbReference type="NCBIfam" id="TIGR02246">
    <property type="entry name" value="SgcJ/EcaC family oxidoreductase"/>
    <property type="match status" value="1"/>
</dbReference>
<dbReference type="Proteomes" id="UP000192333">
    <property type="component" value="Chromosome I"/>
</dbReference>
<accession>A0A1W2H4V4</accession>
<dbReference type="PROSITE" id="PS51257">
    <property type="entry name" value="PROKAR_LIPOPROTEIN"/>
    <property type="match status" value="1"/>
</dbReference>
<dbReference type="Pfam" id="PF14534">
    <property type="entry name" value="DUF4440"/>
    <property type="match status" value="1"/>
</dbReference>
<dbReference type="AlphaFoldDB" id="A0A1W2H4V4"/>
<evidence type="ECO:0000313" key="3">
    <source>
        <dbReference type="Proteomes" id="UP000192333"/>
    </source>
</evidence>
<proteinExistence type="predicted"/>
<reference evidence="3" key="1">
    <citation type="submission" date="2017-04" db="EMBL/GenBank/DDBJ databases">
        <authorList>
            <person name="Varghese N."/>
            <person name="Submissions S."/>
        </authorList>
    </citation>
    <scope>NUCLEOTIDE SEQUENCE [LARGE SCALE GENOMIC DNA]</scope>
    <source>
        <strain evidence="3">DSM 16537</strain>
    </source>
</reference>
<evidence type="ECO:0000313" key="2">
    <source>
        <dbReference type="EMBL" id="SMD43931.1"/>
    </source>
</evidence>
<organism evidence="2 3">
    <name type="scientific">Aquiflexum balticum DSM 16537</name>
    <dbReference type="NCBI Taxonomy" id="758820"/>
    <lineage>
        <taxon>Bacteria</taxon>
        <taxon>Pseudomonadati</taxon>
        <taxon>Bacteroidota</taxon>
        <taxon>Cytophagia</taxon>
        <taxon>Cytophagales</taxon>
        <taxon>Cyclobacteriaceae</taxon>
        <taxon>Aquiflexum</taxon>
    </lineage>
</organism>
<dbReference type="SUPFAM" id="SSF54427">
    <property type="entry name" value="NTF2-like"/>
    <property type="match status" value="1"/>
</dbReference>
<dbReference type="InterPro" id="IPR027843">
    <property type="entry name" value="DUF4440"/>
</dbReference>
<dbReference type="Gene3D" id="3.10.450.50">
    <property type="match status" value="1"/>
</dbReference>